<comment type="caution">
    <text evidence="4">The sequence shown here is derived from an EMBL/GenBank/DDBJ whole genome shotgun (WGS) entry which is preliminary data.</text>
</comment>
<keyword evidence="5" id="KW-1185">Reference proteome</keyword>
<dbReference type="InterPro" id="IPR036397">
    <property type="entry name" value="RNaseH_sf"/>
</dbReference>
<sequence length="1111" mass="125201">MSVNQQIVAGFARQNLPKCHPDVFTGDPTLFHPWKAAFKAMIRDVSISPVQEINYLRSLTSGEPQKLVGNYQKRKHHDPCGLLKNLWEELERRFGSAATITNALLERMHVLAALGESKNDKLQEFANLCADVISQILCLPCLACLNFPNAIQAIAAKQSPSLCGKWEKEITKFSGNNGDAYPSFNVFSKVIQKHARIKSNPNINIGAKLANPPTLSPSHVGQNKKALKMNADPNNNDVPPRERGIKWCTLHDRDGHSLEECEAFVTKTLEEKTEWILQAKLCYHCLYEGHRARDCKQMIRCSIYKQRKREGGESVDTKYTSLCGASKGGISCSKLVLVDVISEERPENICRVYAIMDDQSNSSLITSELTDELEAEEKYYLTTCSGEKEAMYGRHLTGVVLKSLNGTESDQPTLIKCNSIPRDKQEIPTPEMARRFPHLSDIANQIPQLDENAEIHLLIGRDAPELLKEDNDVSLSCEDCKFLDIMETSVHKNGQGNREMPLPFCRKDPHLPNNRSQAVNRLNGLIRTLKRNPQMAKDYIEFIGKIISKGHASPVPIGKVTGPQSSWVSHLPHFGVYHPKKPTQIRVVFDSLAEYEEGPQLMARRSLEPALYAAFSHFFVDNGLVSRPSTKEAIDLVTVTQAMLATANLKRHKFISNSVEVMEAFPAEDRRKGVQDPDLRHDSLPTQRFLGVYWNLEEDTTFKQLVLLGKKSNKEKPLALDNPLPETLLTQWQPWRNSLPHLDDVSVPRCYHPTGFGKTIREIHAFSDASKDAIGPSIYLQLFNDEGAQPCSSANQKVAPAQTTSIPRLEMCAAVLASQAVHKIKKVVLDYIQNESRRFYIYVANRVQTIRKMSYPRQWKYIDTSKKHADLSTGKGTSGGNDKELKAERRAQESHKLQTGPKSSKLYHLDPFVDNNGVLQVGGSLRHATLEFGERDPVLMPNKNHVTDLIARHYHGQVHHQGRQIMHGAIRQAGFWLIQGHNTVTRELSKCVTCKKLRGPAMEQRMVDLPADRMEEAPPFTNVGFDVFGPWMIHSRKTRRGTANSKRWGLVFTCLGNRAVHIELLESMDASSFICALRRFFALHGERRWPIKKGPSGGRERRYKENVLAAN</sequence>
<dbReference type="AlphaFoldDB" id="A0AAD9QC78"/>
<reference evidence="4" key="2">
    <citation type="journal article" date="2023" name="Science">
        <title>Genomic signatures of disease resistance in endangered staghorn corals.</title>
        <authorList>
            <person name="Vollmer S.V."/>
            <person name="Selwyn J.D."/>
            <person name="Despard B.A."/>
            <person name="Roesel C.L."/>
        </authorList>
    </citation>
    <scope>NUCLEOTIDE SEQUENCE</scope>
    <source>
        <strain evidence="4">K2</strain>
    </source>
</reference>
<keyword evidence="1" id="KW-0479">Metal-binding</keyword>
<feature type="compositionally biased region" description="Basic and acidic residues" evidence="2">
    <location>
        <begin position="881"/>
        <end position="896"/>
    </location>
</feature>
<evidence type="ECO:0000256" key="1">
    <source>
        <dbReference type="PROSITE-ProRule" id="PRU00047"/>
    </source>
</evidence>
<evidence type="ECO:0000313" key="5">
    <source>
        <dbReference type="Proteomes" id="UP001249851"/>
    </source>
</evidence>
<dbReference type="Pfam" id="PF03564">
    <property type="entry name" value="DUF1759"/>
    <property type="match status" value="1"/>
</dbReference>
<dbReference type="InterPro" id="IPR001878">
    <property type="entry name" value="Znf_CCHC"/>
</dbReference>
<dbReference type="PANTHER" id="PTHR47331:SF5">
    <property type="entry name" value="RIBONUCLEASE H"/>
    <property type="match status" value="1"/>
</dbReference>
<reference evidence="4" key="1">
    <citation type="journal article" date="2023" name="G3 (Bethesda)">
        <title>Whole genome assembly and annotation of the endangered Caribbean coral Acropora cervicornis.</title>
        <authorList>
            <person name="Selwyn J.D."/>
            <person name="Vollmer S.V."/>
        </authorList>
    </citation>
    <scope>NUCLEOTIDE SEQUENCE</scope>
    <source>
        <strain evidence="4">K2</strain>
    </source>
</reference>
<evidence type="ECO:0000313" key="4">
    <source>
        <dbReference type="EMBL" id="KAK2558641.1"/>
    </source>
</evidence>
<dbReference type="Pfam" id="PF05380">
    <property type="entry name" value="Peptidase_A17"/>
    <property type="match status" value="1"/>
</dbReference>
<dbReference type="GO" id="GO:0003676">
    <property type="term" value="F:nucleic acid binding"/>
    <property type="evidence" value="ECO:0007669"/>
    <property type="project" value="InterPro"/>
</dbReference>
<proteinExistence type="predicted"/>
<keyword evidence="1" id="KW-0863">Zinc-finger</keyword>
<dbReference type="GO" id="GO:0008270">
    <property type="term" value="F:zinc ion binding"/>
    <property type="evidence" value="ECO:0007669"/>
    <property type="project" value="UniProtKB-KW"/>
</dbReference>
<dbReference type="PROSITE" id="PS50158">
    <property type="entry name" value="ZF_CCHC"/>
    <property type="match status" value="1"/>
</dbReference>
<accession>A0AAD9QC78</accession>
<evidence type="ECO:0000259" key="3">
    <source>
        <dbReference type="PROSITE" id="PS50158"/>
    </source>
</evidence>
<keyword evidence="1" id="KW-0862">Zinc</keyword>
<dbReference type="Proteomes" id="UP001249851">
    <property type="component" value="Unassembled WGS sequence"/>
</dbReference>
<dbReference type="PANTHER" id="PTHR47331">
    <property type="entry name" value="PHD-TYPE DOMAIN-CONTAINING PROTEIN"/>
    <property type="match status" value="1"/>
</dbReference>
<feature type="domain" description="CCHC-type" evidence="3">
    <location>
        <begin position="282"/>
        <end position="297"/>
    </location>
</feature>
<evidence type="ECO:0000256" key="2">
    <source>
        <dbReference type="SAM" id="MobiDB-lite"/>
    </source>
</evidence>
<name>A0AAD9QC78_ACRCE</name>
<dbReference type="InterPro" id="IPR008042">
    <property type="entry name" value="Retrotrans_Pao"/>
</dbReference>
<dbReference type="SMART" id="SM00343">
    <property type="entry name" value="ZnF_C2HC"/>
    <property type="match status" value="1"/>
</dbReference>
<protein>
    <recommendedName>
        <fullName evidence="3">CCHC-type domain-containing protein</fullName>
    </recommendedName>
</protein>
<dbReference type="InterPro" id="IPR005312">
    <property type="entry name" value="DUF1759"/>
</dbReference>
<organism evidence="4 5">
    <name type="scientific">Acropora cervicornis</name>
    <name type="common">Staghorn coral</name>
    <dbReference type="NCBI Taxonomy" id="6130"/>
    <lineage>
        <taxon>Eukaryota</taxon>
        <taxon>Metazoa</taxon>
        <taxon>Cnidaria</taxon>
        <taxon>Anthozoa</taxon>
        <taxon>Hexacorallia</taxon>
        <taxon>Scleractinia</taxon>
        <taxon>Astrocoeniina</taxon>
        <taxon>Acroporidae</taxon>
        <taxon>Acropora</taxon>
    </lineage>
</organism>
<gene>
    <name evidence="4" type="ORF">P5673_018835</name>
</gene>
<feature type="region of interest" description="Disordered" evidence="2">
    <location>
        <begin position="867"/>
        <end position="903"/>
    </location>
</feature>
<dbReference type="Gene3D" id="3.30.420.10">
    <property type="entry name" value="Ribonuclease H-like superfamily/Ribonuclease H"/>
    <property type="match status" value="1"/>
</dbReference>
<dbReference type="EMBL" id="JARQWQ010000043">
    <property type="protein sequence ID" value="KAK2558641.1"/>
    <property type="molecule type" value="Genomic_DNA"/>
</dbReference>